<evidence type="ECO:0000256" key="10">
    <source>
        <dbReference type="RuleBase" id="RU351113"/>
    </source>
</evidence>
<keyword evidence="9 10" id="KW-0807">Transducer</keyword>
<dbReference type="Proteomes" id="UP001652620">
    <property type="component" value="Chromosome 3"/>
</dbReference>
<evidence type="ECO:0000256" key="8">
    <source>
        <dbReference type="ARBA" id="ARBA00023170"/>
    </source>
</evidence>
<evidence type="ECO:0000256" key="4">
    <source>
        <dbReference type="ARBA" id="ARBA00022692"/>
    </source>
</evidence>
<feature type="transmembrane region" description="Helical" evidence="10">
    <location>
        <begin position="168"/>
        <end position="189"/>
    </location>
</feature>
<evidence type="ECO:0000313" key="12">
    <source>
        <dbReference type="RefSeq" id="XP_049308723.1"/>
    </source>
</evidence>
<keyword evidence="4 10" id="KW-0812">Transmembrane</keyword>
<comment type="similarity">
    <text evidence="10">Belongs to the insect chemoreceptor superfamily. Heteromeric odorant receptor channel (TC 1.A.69) family.</text>
</comment>
<dbReference type="Pfam" id="PF02949">
    <property type="entry name" value="7tm_6"/>
    <property type="match status" value="1"/>
</dbReference>
<dbReference type="PANTHER" id="PTHR21137">
    <property type="entry name" value="ODORANT RECEPTOR"/>
    <property type="match status" value="1"/>
</dbReference>
<gene>
    <name evidence="12" type="primary">LOC125777667</name>
</gene>
<keyword evidence="6 10" id="KW-1133">Transmembrane helix</keyword>
<keyword evidence="7 10" id="KW-0472">Membrane</keyword>
<feature type="transmembrane region" description="Helical" evidence="10">
    <location>
        <begin position="38"/>
        <end position="62"/>
    </location>
</feature>
<feature type="transmembrane region" description="Helical" evidence="10">
    <location>
        <begin position="127"/>
        <end position="148"/>
    </location>
</feature>
<dbReference type="RefSeq" id="XP_049308723.1">
    <property type="nucleotide sequence ID" value="XM_049452766.1"/>
</dbReference>
<keyword evidence="11" id="KW-1185">Reference proteome</keyword>
<evidence type="ECO:0000256" key="1">
    <source>
        <dbReference type="ARBA" id="ARBA00004651"/>
    </source>
</evidence>
<evidence type="ECO:0000313" key="11">
    <source>
        <dbReference type="Proteomes" id="UP001652620"/>
    </source>
</evidence>
<evidence type="ECO:0000256" key="7">
    <source>
        <dbReference type="ARBA" id="ARBA00023136"/>
    </source>
</evidence>
<organism evidence="11 12">
    <name type="scientific">Bactrocera dorsalis</name>
    <name type="common">Oriental fruit fly</name>
    <name type="synonym">Dacus dorsalis</name>
    <dbReference type="NCBI Taxonomy" id="27457"/>
    <lineage>
        <taxon>Eukaryota</taxon>
        <taxon>Metazoa</taxon>
        <taxon>Ecdysozoa</taxon>
        <taxon>Arthropoda</taxon>
        <taxon>Hexapoda</taxon>
        <taxon>Insecta</taxon>
        <taxon>Pterygota</taxon>
        <taxon>Neoptera</taxon>
        <taxon>Endopterygota</taxon>
        <taxon>Diptera</taxon>
        <taxon>Brachycera</taxon>
        <taxon>Muscomorpha</taxon>
        <taxon>Tephritoidea</taxon>
        <taxon>Tephritidae</taxon>
        <taxon>Bactrocera</taxon>
        <taxon>Bactrocera</taxon>
    </lineage>
</organism>
<proteinExistence type="inferred from homology"/>
<dbReference type="InterPro" id="IPR004117">
    <property type="entry name" value="7tm6_olfct_rcpt"/>
</dbReference>
<evidence type="ECO:0000256" key="5">
    <source>
        <dbReference type="ARBA" id="ARBA00022725"/>
    </source>
</evidence>
<comment type="subcellular location">
    <subcellularLocation>
        <location evidence="1 10">Cell membrane</location>
        <topology evidence="1 10">Multi-pass membrane protein</topology>
    </subcellularLocation>
</comment>
<evidence type="ECO:0000256" key="2">
    <source>
        <dbReference type="ARBA" id="ARBA00022475"/>
    </source>
</evidence>
<keyword evidence="5 10" id="KW-0552">Olfaction</keyword>
<evidence type="ECO:0000256" key="6">
    <source>
        <dbReference type="ARBA" id="ARBA00022989"/>
    </source>
</evidence>
<feature type="transmembrane region" description="Helical" evidence="10">
    <location>
        <begin position="68"/>
        <end position="86"/>
    </location>
</feature>
<dbReference type="PANTHER" id="PTHR21137:SF35">
    <property type="entry name" value="ODORANT RECEPTOR 19A-RELATED"/>
    <property type="match status" value="1"/>
</dbReference>
<evidence type="ECO:0000256" key="3">
    <source>
        <dbReference type="ARBA" id="ARBA00022606"/>
    </source>
</evidence>
<dbReference type="GeneID" id="125777667"/>
<keyword evidence="3 10" id="KW-0716">Sensory transduction</keyword>
<sequence length="391" mass="44613">MKKPAVVDSRQFFRTHWRMWLLLGCVREPMRYQLLYRLYRSVVNALIILFYPGTVLIALYNSGNVNDLLQTLPICAAALACSAKYISYYRRLNLVRQVEQIFNALDEQIVLEEDRAYFAGIHRGTNLILNTLRGICVFLFAITVMAFADSLENRDLAFAMELPFDWRASTAAYVGAVALELLLLACDLVQSLANDSFPAVALCVLTNHTRLLGARLSRIGHTGKDAQANIRELQQCIIDHQRLTKRALIVFYRLQAIIEEIISMPVFVQYAVTAFQDCFTLITFIFYTNTVSDKVLYLTYLLALQLQIFPLCYYGAACAQSMDTLQREIYASNWIEQDQVYRRLVTILSQRSLKSTTVYAAGLIPIHLSTFVKTLQGAYSFYTFVEGVRKV</sequence>
<reference evidence="12" key="1">
    <citation type="submission" date="2025-08" db="UniProtKB">
        <authorList>
            <consortium name="RefSeq"/>
        </authorList>
    </citation>
    <scope>IDENTIFICATION</scope>
    <source>
        <tissue evidence="12">Adult</tissue>
    </source>
</reference>
<name>A0ABM3JHL8_BACDO</name>
<keyword evidence="8 10" id="KW-0675">Receptor</keyword>
<evidence type="ECO:0000256" key="9">
    <source>
        <dbReference type="ARBA" id="ARBA00023224"/>
    </source>
</evidence>
<protein>
    <recommendedName>
        <fullName evidence="10">Odorant receptor</fullName>
    </recommendedName>
</protein>
<feature type="transmembrane region" description="Helical" evidence="10">
    <location>
        <begin position="295"/>
        <end position="317"/>
    </location>
</feature>
<keyword evidence="2" id="KW-1003">Cell membrane</keyword>
<comment type="caution">
    <text evidence="10">Lacks conserved residue(s) required for the propagation of feature annotation.</text>
</comment>
<accession>A0ABM3JHL8</accession>